<dbReference type="GO" id="GO:0005829">
    <property type="term" value="C:cytosol"/>
    <property type="evidence" value="ECO:0007669"/>
    <property type="project" value="TreeGrafter"/>
</dbReference>
<dbReference type="InterPro" id="IPR002792">
    <property type="entry name" value="TRAM_dom"/>
</dbReference>
<evidence type="ECO:0000256" key="8">
    <source>
        <dbReference type="ARBA" id="ARBA00023004"/>
    </source>
</evidence>
<dbReference type="HAMAP" id="MF_01864">
    <property type="entry name" value="tRNA_metthiotr_MiaB"/>
    <property type="match status" value="1"/>
</dbReference>
<dbReference type="Gene3D" id="3.40.50.12160">
    <property type="entry name" value="Methylthiotransferase, N-terminal domain"/>
    <property type="match status" value="1"/>
</dbReference>
<keyword evidence="3 14" id="KW-0963">Cytoplasm</keyword>
<dbReference type="Gene3D" id="3.80.30.20">
    <property type="entry name" value="tm_1862 like domain"/>
    <property type="match status" value="1"/>
</dbReference>
<dbReference type="KEGG" id="naf:GQ61_03325"/>
<evidence type="ECO:0000256" key="7">
    <source>
        <dbReference type="ARBA" id="ARBA00022723"/>
    </source>
</evidence>
<comment type="subcellular location">
    <subcellularLocation>
        <location evidence="14">Cytoplasm</location>
    </subcellularLocation>
</comment>
<dbReference type="STRING" id="1414854.GQ61_03325"/>
<dbReference type="InterPro" id="IPR006463">
    <property type="entry name" value="MiaB_methiolase"/>
</dbReference>
<gene>
    <name evidence="14" type="primary">miaB</name>
    <name evidence="18" type="ORF">GQ61_03325</name>
</gene>
<comment type="subunit">
    <text evidence="14">Monomer.</text>
</comment>
<evidence type="ECO:0000256" key="11">
    <source>
        <dbReference type="ARBA" id="ARBA00068570"/>
    </source>
</evidence>
<evidence type="ECO:0000256" key="6">
    <source>
        <dbReference type="ARBA" id="ARBA00022694"/>
    </source>
</evidence>
<evidence type="ECO:0000256" key="4">
    <source>
        <dbReference type="ARBA" id="ARBA00022679"/>
    </source>
</evidence>
<evidence type="ECO:0000256" key="12">
    <source>
        <dbReference type="ARBA" id="ARBA00080698"/>
    </source>
</evidence>
<dbReference type="InterPro" id="IPR038135">
    <property type="entry name" value="Methylthiotransferase_N_sf"/>
</dbReference>
<dbReference type="GO" id="GO:0035597">
    <property type="term" value="F:tRNA-2-methylthio-N(6)-dimethylallyladenosine(37) synthase activity"/>
    <property type="evidence" value="ECO:0007669"/>
    <property type="project" value="UniProtKB-EC"/>
</dbReference>
<keyword evidence="7 14" id="KW-0479">Metal-binding</keyword>
<dbReference type="PROSITE" id="PS51449">
    <property type="entry name" value="MTTASE_N"/>
    <property type="match status" value="1"/>
</dbReference>
<accession>A0A1W6N413</accession>
<evidence type="ECO:0000256" key="2">
    <source>
        <dbReference type="ARBA" id="ARBA00022485"/>
    </source>
</evidence>
<dbReference type="GO" id="GO:0046872">
    <property type="term" value="F:metal ion binding"/>
    <property type="evidence" value="ECO:0007669"/>
    <property type="project" value="UniProtKB-KW"/>
</dbReference>
<dbReference type="NCBIfam" id="TIGR00089">
    <property type="entry name" value="MiaB/RimO family radical SAM methylthiotransferase"/>
    <property type="match status" value="1"/>
</dbReference>
<dbReference type="InterPro" id="IPR005839">
    <property type="entry name" value="Methylthiotransferase"/>
</dbReference>
<organism evidence="18 19">
    <name type="scientific">Candidatus Nucleicultrix amoebiphila FS5</name>
    <dbReference type="NCBI Taxonomy" id="1414854"/>
    <lineage>
        <taxon>Bacteria</taxon>
        <taxon>Pseudomonadati</taxon>
        <taxon>Pseudomonadota</taxon>
        <taxon>Alphaproteobacteria</taxon>
        <taxon>Holosporales</taxon>
        <taxon>Candidatus Nucleicultricaceae</taxon>
        <taxon>Candidatus Nucleicultrix</taxon>
    </lineage>
</organism>
<dbReference type="SUPFAM" id="SSF102114">
    <property type="entry name" value="Radical SAM enzymes"/>
    <property type="match status" value="1"/>
</dbReference>
<feature type="binding site" evidence="14">
    <location>
        <position position="88"/>
    </location>
    <ligand>
        <name>[4Fe-4S] cluster</name>
        <dbReference type="ChEBI" id="CHEBI:49883"/>
        <label>1</label>
    </ligand>
</feature>
<feature type="binding site" evidence="14">
    <location>
        <position position="14"/>
    </location>
    <ligand>
        <name>[4Fe-4S] cluster</name>
        <dbReference type="ChEBI" id="CHEBI:49883"/>
        <label>1</label>
    </ligand>
</feature>
<evidence type="ECO:0000313" key="19">
    <source>
        <dbReference type="Proteomes" id="UP000237351"/>
    </source>
</evidence>
<keyword evidence="6 14" id="KW-0819">tRNA processing</keyword>
<sequence>MVLSKRLYIKTYGCQMNVYDSEKMEALLKPLGYAVTDAPESADMVILNTCHIREKATEKAYSDMGRMRELKNERQALGKDMIIAVAGCTAQAEGEQILNRAPYVDMVFGPQSYHLLPEMLAKATRSVEKGKGPGCGVLEVDFPEVPKFDFLPEPTEISGPSTFLAIQEGCDKFCHFCCVPYTRGAEYSRPVQDIFKEAKALVVKGAREITLLGQNVNAYHGEAPSNKGEWGLGELSRYLAEIEGLERIRYMTSHPRDVDEALIQAHRDVPQLMPFLHLPVQSGSDVILKAMNRRHTSQFYLDIIAKFRSVRPDIAFSSDFIVGYPGETDQDFEATLDLVRQVNFAQAYSFKYSPRPGTPAAALENQIDEKLKSERLQILQDLLREQQAHFNRNMIGKKLAILLEKVGRHQGQLIGRSPFLQSVHIKAPAQLLGEIVEVEITSGETNSLAAKLIAT</sequence>
<keyword evidence="19" id="KW-1185">Reference proteome</keyword>
<dbReference type="Pfam" id="PF01938">
    <property type="entry name" value="TRAM"/>
    <property type="match status" value="1"/>
</dbReference>
<evidence type="ECO:0000313" key="18">
    <source>
        <dbReference type="EMBL" id="ARN84511.1"/>
    </source>
</evidence>
<proteinExistence type="inferred from homology"/>
<dbReference type="SMART" id="SM00729">
    <property type="entry name" value="Elp3"/>
    <property type="match status" value="1"/>
</dbReference>
<evidence type="ECO:0000259" key="16">
    <source>
        <dbReference type="PROSITE" id="PS51449"/>
    </source>
</evidence>
<dbReference type="EC" id="2.8.4.3" evidence="10 14"/>
<dbReference type="NCBIfam" id="TIGR01574">
    <property type="entry name" value="miaB-methiolase"/>
    <property type="match status" value="1"/>
</dbReference>
<evidence type="ECO:0000256" key="9">
    <source>
        <dbReference type="ARBA" id="ARBA00023014"/>
    </source>
</evidence>
<dbReference type="SFLD" id="SFLDS00029">
    <property type="entry name" value="Radical_SAM"/>
    <property type="match status" value="1"/>
</dbReference>
<dbReference type="InterPro" id="IPR013848">
    <property type="entry name" value="Methylthiotransferase_N"/>
</dbReference>
<keyword evidence="5 14" id="KW-0949">S-adenosyl-L-methionine</keyword>
<feature type="domain" description="MTTase N-terminal" evidence="16">
    <location>
        <begin position="5"/>
        <end position="125"/>
    </location>
</feature>
<dbReference type="PANTHER" id="PTHR43020:SF2">
    <property type="entry name" value="MITOCHONDRIAL TRNA METHYLTHIOTRANSFERASE CDK5RAP1"/>
    <property type="match status" value="1"/>
</dbReference>
<evidence type="ECO:0000259" key="15">
    <source>
        <dbReference type="PROSITE" id="PS50926"/>
    </source>
</evidence>
<evidence type="ECO:0000256" key="3">
    <source>
        <dbReference type="ARBA" id="ARBA00022490"/>
    </source>
</evidence>
<feature type="binding site" evidence="14">
    <location>
        <position position="174"/>
    </location>
    <ligand>
        <name>[4Fe-4S] cluster</name>
        <dbReference type="ChEBI" id="CHEBI:49883"/>
        <label>2</label>
        <note>4Fe-4S-S-AdoMet</note>
    </ligand>
</feature>
<dbReference type="AlphaFoldDB" id="A0A1W6N413"/>
<evidence type="ECO:0000256" key="1">
    <source>
        <dbReference type="ARBA" id="ARBA00003234"/>
    </source>
</evidence>
<keyword evidence="8 14" id="KW-0408">Iron</keyword>
<feature type="domain" description="TRAM" evidence="15">
    <location>
        <begin position="392"/>
        <end position="454"/>
    </location>
</feature>
<keyword evidence="2 14" id="KW-0004">4Fe-4S</keyword>
<comment type="catalytic activity">
    <reaction evidence="14">
        <text>N(6)-dimethylallyladenosine(37) in tRNA + (sulfur carrier)-SH + AH2 + 2 S-adenosyl-L-methionine = 2-methylsulfanyl-N(6)-dimethylallyladenosine(37) in tRNA + (sulfur carrier)-H + 5'-deoxyadenosine + L-methionine + A + S-adenosyl-L-homocysteine + 2 H(+)</text>
        <dbReference type="Rhea" id="RHEA:37067"/>
        <dbReference type="Rhea" id="RHEA-COMP:10375"/>
        <dbReference type="Rhea" id="RHEA-COMP:10376"/>
        <dbReference type="Rhea" id="RHEA-COMP:14737"/>
        <dbReference type="Rhea" id="RHEA-COMP:14739"/>
        <dbReference type="ChEBI" id="CHEBI:13193"/>
        <dbReference type="ChEBI" id="CHEBI:15378"/>
        <dbReference type="ChEBI" id="CHEBI:17319"/>
        <dbReference type="ChEBI" id="CHEBI:17499"/>
        <dbReference type="ChEBI" id="CHEBI:29917"/>
        <dbReference type="ChEBI" id="CHEBI:57844"/>
        <dbReference type="ChEBI" id="CHEBI:57856"/>
        <dbReference type="ChEBI" id="CHEBI:59789"/>
        <dbReference type="ChEBI" id="CHEBI:64428"/>
        <dbReference type="ChEBI" id="CHEBI:74415"/>
        <dbReference type="ChEBI" id="CHEBI:74417"/>
        <dbReference type="EC" id="2.8.4.3"/>
    </reaction>
</comment>
<dbReference type="PANTHER" id="PTHR43020">
    <property type="entry name" value="CDK5 REGULATORY SUBUNIT-ASSOCIATED PROTEIN 1"/>
    <property type="match status" value="1"/>
</dbReference>
<evidence type="ECO:0000256" key="14">
    <source>
        <dbReference type="HAMAP-Rule" id="MF_01864"/>
    </source>
</evidence>
<feature type="binding site" evidence="14">
    <location>
        <position position="177"/>
    </location>
    <ligand>
        <name>[4Fe-4S] cluster</name>
        <dbReference type="ChEBI" id="CHEBI:49883"/>
        <label>2</label>
        <note>4Fe-4S-S-AdoMet</note>
    </ligand>
</feature>
<feature type="binding site" evidence="14">
    <location>
        <position position="50"/>
    </location>
    <ligand>
        <name>[4Fe-4S] cluster</name>
        <dbReference type="ChEBI" id="CHEBI:49883"/>
        <label>1</label>
    </ligand>
</feature>
<dbReference type="Pfam" id="PF00919">
    <property type="entry name" value="UPF0004"/>
    <property type="match status" value="1"/>
</dbReference>
<dbReference type="RefSeq" id="WP_085783931.1">
    <property type="nucleotide sequence ID" value="NZ_CP008743.1"/>
</dbReference>
<keyword evidence="9 14" id="KW-0411">Iron-sulfur</keyword>
<feature type="domain" description="Radical SAM core" evidence="17">
    <location>
        <begin position="156"/>
        <end position="389"/>
    </location>
</feature>
<dbReference type="InterPro" id="IPR058240">
    <property type="entry name" value="rSAM_sf"/>
</dbReference>
<dbReference type="OrthoDB" id="9805215at2"/>
<evidence type="ECO:0000256" key="13">
    <source>
        <dbReference type="ARBA" id="ARBA00081141"/>
    </source>
</evidence>
<comment type="cofactor">
    <cofactor evidence="14">
        <name>[4Fe-4S] cluster</name>
        <dbReference type="ChEBI" id="CHEBI:49883"/>
    </cofactor>
    <text evidence="14">Binds 2 [4Fe-4S] clusters. One cluster is coordinated with 3 cysteines and an exchangeable S-adenosyl-L-methionine.</text>
</comment>
<dbReference type="FunFam" id="3.80.30.20:FF:000001">
    <property type="entry name" value="tRNA-2-methylthio-N(6)-dimethylallyladenosine synthase 2"/>
    <property type="match status" value="1"/>
</dbReference>
<dbReference type="PROSITE" id="PS51918">
    <property type="entry name" value="RADICAL_SAM"/>
    <property type="match status" value="1"/>
</dbReference>
<evidence type="ECO:0000256" key="5">
    <source>
        <dbReference type="ARBA" id="ARBA00022691"/>
    </source>
</evidence>
<comment type="similarity">
    <text evidence="14">Belongs to the methylthiotransferase family. MiaB subfamily.</text>
</comment>
<keyword evidence="4 14" id="KW-0808">Transferase</keyword>
<dbReference type="FunFam" id="3.40.50.12160:FF:000003">
    <property type="entry name" value="CDK5 regulatory subunit-associated protein 1"/>
    <property type="match status" value="1"/>
</dbReference>
<dbReference type="GO" id="GO:0051539">
    <property type="term" value="F:4 iron, 4 sulfur cluster binding"/>
    <property type="evidence" value="ECO:0007669"/>
    <property type="project" value="UniProtKB-UniRule"/>
</dbReference>
<evidence type="ECO:0000256" key="10">
    <source>
        <dbReference type="ARBA" id="ARBA00033765"/>
    </source>
</evidence>
<dbReference type="SFLD" id="SFLDF00273">
    <property type="entry name" value="(dimethylallyl)adenosine_tRNA"/>
    <property type="match status" value="1"/>
</dbReference>
<dbReference type="InterPro" id="IPR007197">
    <property type="entry name" value="rSAM"/>
</dbReference>
<dbReference type="SFLD" id="SFLDG01082">
    <property type="entry name" value="B12-binding_domain_containing"/>
    <property type="match status" value="1"/>
</dbReference>
<evidence type="ECO:0000259" key="17">
    <source>
        <dbReference type="PROSITE" id="PS51918"/>
    </source>
</evidence>
<comment type="function">
    <text evidence="1 14">Catalyzes the methylthiolation of N6-(dimethylallyl)adenosine (i(6)A), leading to the formation of 2-methylthio-N6-(dimethylallyl)adenosine (ms(2)i(6)A) at position 37 in tRNAs that read codons beginning with uridine.</text>
</comment>
<dbReference type="Pfam" id="PF04055">
    <property type="entry name" value="Radical_SAM"/>
    <property type="match status" value="1"/>
</dbReference>
<dbReference type="Proteomes" id="UP000237351">
    <property type="component" value="Chromosome"/>
</dbReference>
<dbReference type="EMBL" id="CP008743">
    <property type="protein sequence ID" value="ARN84511.1"/>
    <property type="molecule type" value="Genomic_DNA"/>
</dbReference>
<name>A0A1W6N413_9PROT</name>
<dbReference type="CDD" id="cd01335">
    <property type="entry name" value="Radical_SAM"/>
    <property type="match status" value="1"/>
</dbReference>
<dbReference type="SFLD" id="SFLDG01061">
    <property type="entry name" value="methylthiotransferase"/>
    <property type="match status" value="1"/>
</dbReference>
<dbReference type="PROSITE" id="PS50926">
    <property type="entry name" value="TRAM"/>
    <property type="match status" value="1"/>
</dbReference>
<feature type="binding site" evidence="14">
    <location>
        <position position="170"/>
    </location>
    <ligand>
        <name>[4Fe-4S] cluster</name>
        <dbReference type="ChEBI" id="CHEBI:49883"/>
        <label>2</label>
        <note>4Fe-4S-S-AdoMet</note>
    </ligand>
</feature>
<dbReference type="InterPro" id="IPR006638">
    <property type="entry name" value="Elp3/MiaA/NifB-like_rSAM"/>
</dbReference>
<protein>
    <recommendedName>
        <fullName evidence="11 14">tRNA-2-methylthio-N(6)-dimethylallyladenosine synthase</fullName>
        <ecNumber evidence="10 14">2.8.4.3</ecNumber>
    </recommendedName>
    <alternativeName>
        <fullName evidence="13 14">(Dimethylallyl)adenosine tRNA methylthiotransferase MiaB</fullName>
    </alternativeName>
    <alternativeName>
        <fullName evidence="12 14">tRNA-i(6)A37 methylthiotransferase</fullName>
    </alternativeName>
</protein>
<reference evidence="18 19" key="1">
    <citation type="submission" date="2014-06" db="EMBL/GenBank/DDBJ databases">
        <title>The genome of the endonuclear symbiont Nucleicultrix amoebiphila.</title>
        <authorList>
            <person name="Schulz F."/>
            <person name="Horn M."/>
        </authorList>
    </citation>
    <scope>NUCLEOTIDE SEQUENCE [LARGE SCALE GENOMIC DNA]</scope>
    <source>
        <strain evidence="18 19">FS5</strain>
    </source>
</reference>
<dbReference type="InterPro" id="IPR023404">
    <property type="entry name" value="rSAM_horseshoe"/>
</dbReference>